<keyword evidence="1 4" id="KW-0732">Signal</keyword>
<evidence type="ECO:0000313" key="8">
    <source>
        <dbReference type="Proteomes" id="UP000531594"/>
    </source>
</evidence>
<dbReference type="InterPro" id="IPR050570">
    <property type="entry name" value="Cell_wall_metabolism_enzyme"/>
</dbReference>
<dbReference type="Proteomes" id="UP000531594">
    <property type="component" value="Unassembled WGS sequence"/>
</dbReference>
<dbReference type="Gene3D" id="6.10.250.3150">
    <property type="match status" value="1"/>
</dbReference>
<dbReference type="InterPro" id="IPR057309">
    <property type="entry name" value="PcsB_CC"/>
</dbReference>
<reference evidence="7 8" key="1">
    <citation type="submission" date="2020-08" db="EMBL/GenBank/DDBJ databases">
        <title>Genomic Encyclopedia of Type Strains, Phase IV (KMG-IV): sequencing the most valuable type-strain genomes for metagenomic binning, comparative biology and taxonomic classification.</title>
        <authorList>
            <person name="Goeker M."/>
        </authorList>
    </citation>
    <scope>NUCLEOTIDE SEQUENCE [LARGE SCALE GENOMIC DNA]</scope>
    <source>
        <strain evidence="7 8">DSM 5391</strain>
    </source>
</reference>
<comment type="caution">
    <text evidence="7">The sequence shown here is derived from an EMBL/GenBank/DDBJ whole genome shotgun (WGS) entry which is preliminary data.</text>
</comment>
<feature type="region of interest" description="Disordered" evidence="3">
    <location>
        <begin position="263"/>
        <end position="300"/>
    </location>
</feature>
<feature type="chain" id="PRO_5031314742" evidence="4">
    <location>
        <begin position="22"/>
        <end position="428"/>
    </location>
</feature>
<keyword evidence="8" id="KW-1185">Reference proteome</keyword>
<proteinExistence type="predicted"/>
<evidence type="ECO:0000313" key="7">
    <source>
        <dbReference type="EMBL" id="MBB6445122.1"/>
    </source>
</evidence>
<dbReference type="GO" id="GO:0004222">
    <property type="term" value="F:metalloendopeptidase activity"/>
    <property type="evidence" value="ECO:0007669"/>
    <property type="project" value="TreeGrafter"/>
</dbReference>
<evidence type="ECO:0000256" key="1">
    <source>
        <dbReference type="ARBA" id="ARBA00022729"/>
    </source>
</evidence>
<dbReference type="InterPro" id="IPR016047">
    <property type="entry name" value="M23ase_b-sheet_dom"/>
</dbReference>
<evidence type="ECO:0000259" key="6">
    <source>
        <dbReference type="Pfam" id="PF24568"/>
    </source>
</evidence>
<feature type="domain" description="Peptidoglycan hydrolase PcsB coiled-coil" evidence="6">
    <location>
        <begin position="111"/>
        <end position="185"/>
    </location>
</feature>
<evidence type="ECO:0000259" key="5">
    <source>
        <dbReference type="Pfam" id="PF01551"/>
    </source>
</evidence>
<feature type="compositionally biased region" description="Low complexity" evidence="3">
    <location>
        <begin position="266"/>
        <end position="276"/>
    </location>
</feature>
<name>A0A7X0LW14_9BACI</name>
<evidence type="ECO:0000256" key="3">
    <source>
        <dbReference type="SAM" id="MobiDB-lite"/>
    </source>
</evidence>
<evidence type="ECO:0000256" key="2">
    <source>
        <dbReference type="SAM" id="Coils"/>
    </source>
</evidence>
<dbReference type="Pfam" id="PF24568">
    <property type="entry name" value="CC_PcsB"/>
    <property type="match status" value="1"/>
</dbReference>
<evidence type="ECO:0000256" key="4">
    <source>
        <dbReference type="SAM" id="SignalP"/>
    </source>
</evidence>
<accession>A0A7X0LW14</accession>
<keyword evidence="2" id="KW-0175">Coiled coil</keyword>
<protein>
    <submittedName>
        <fullName evidence="7">Peptidoglycan hydrolase CwlO-like protein</fullName>
    </submittedName>
</protein>
<feature type="domain" description="M23ase beta-sheet core" evidence="5">
    <location>
        <begin position="319"/>
        <end position="418"/>
    </location>
</feature>
<organism evidence="7 8">
    <name type="scientific">Bacillus benzoevorans</name>
    <dbReference type="NCBI Taxonomy" id="1456"/>
    <lineage>
        <taxon>Bacteria</taxon>
        <taxon>Bacillati</taxon>
        <taxon>Bacillota</taxon>
        <taxon>Bacilli</taxon>
        <taxon>Bacillales</taxon>
        <taxon>Bacillaceae</taxon>
        <taxon>Bacillus</taxon>
    </lineage>
</organism>
<dbReference type="PANTHER" id="PTHR21666:SF270">
    <property type="entry name" value="MUREIN HYDROLASE ACTIVATOR ENVC"/>
    <property type="match status" value="1"/>
</dbReference>
<keyword evidence="7" id="KW-0378">Hydrolase</keyword>
<gene>
    <name evidence="7" type="ORF">HNR53_001732</name>
</gene>
<dbReference type="EMBL" id="JACHGK010000004">
    <property type="protein sequence ID" value="MBB6445122.1"/>
    <property type="molecule type" value="Genomic_DNA"/>
</dbReference>
<feature type="signal peptide" evidence="4">
    <location>
        <begin position="1"/>
        <end position="21"/>
    </location>
</feature>
<feature type="coiled-coil region" evidence="2">
    <location>
        <begin position="165"/>
        <end position="244"/>
    </location>
</feature>
<dbReference type="Pfam" id="PF01551">
    <property type="entry name" value="Peptidase_M23"/>
    <property type="match status" value="1"/>
</dbReference>
<dbReference type="SUPFAM" id="SSF51261">
    <property type="entry name" value="Duplicated hybrid motif"/>
    <property type="match status" value="1"/>
</dbReference>
<dbReference type="RefSeq" id="WP_184524849.1">
    <property type="nucleotide sequence ID" value="NZ_JACHGK010000004.1"/>
</dbReference>
<dbReference type="PANTHER" id="PTHR21666">
    <property type="entry name" value="PEPTIDASE-RELATED"/>
    <property type="match status" value="1"/>
</dbReference>
<dbReference type="InterPro" id="IPR011055">
    <property type="entry name" value="Dup_hybrid_motif"/>
</dbReference>
<dbReference type="Gene3D" id="2.70.70.10">
    <property type="entry name" value="Glucose Permease (Domain IIA)"/>
    <property type="match status" value="1"/>
</dbReference>
<dbReference type="CDD" id="cd12797">
    <property type="entry name" value="M23_peptidase"/>
    <property type="match status" value="1"/>
</dbReference>
<sequence length="428" mass="46837">MKRSIFALSVTAVMGFSTVFAAVPVEKTLAASKMQDLQDKSNEIKSKRDQIGDKIDSSNEQLGEIQAKQNQVTAEINAIDLQIGDTETKIVEKNQQINEKKTEIDALNKEIDVLIKRIEERNEVLKERARSYQENGGKIGYIDVLIGAKSFSEFIDRIGAVAVIMEADQEILKQHTEDKKALEQKQEKVKADLASLETMRQELETLMKDLDVNKEEKNRLMAQLQQEETQVKQLVMTLEEQESILAGQGAAIQRAIELEQQRQREAAQAASRTATESRSRGGSGPAVEAPPVSSGTFTRPASGRLSSGFGYRGFNGGGFHYGVDIAQGGTVPVVAAADGVVIRSYFSTSYGNCIMIAHSVNGQTYTTVYAHLSSRSVEDSAVVSKGQQIGYMGNTGDSYGQHLHFELHRGPWNAAKSNAINPVGIVPL</sequence>
<feature type="coiled-coil region" evidence="2">
    <location>
        <begin position="90"/>
        <end position="135"/>
    </location>
</feature>
<dbReference type="AlphaFoldDB" id="A0A7X0LW14"/>